<feature type="domain" description="Fibronectin type-III" evidence="20">
    <location>
        <begin position="1434"/>
        <end position="1527"/>
    </location>
</feature>
<evidence type="ECO:0000256" key="10">
    <source>
        <dbReference type="ARBA" id="ARBA00022842"/>
    </source>
</evidence>
<dbReference type="InterPro" id="IPR036116">
    <property type="entry name" value="FN3_sf"/>
</dbReference>
<dbReference type="CDD" id="cd00063">
    <property type="entry name" value="FN3"/>
    <property type="match status" value="4"/>
</dbReference>
<dbReference type="PROSITE" id="PS50024">
    <property type="entry name" value="SEA"/>
    <property type="match status" value="1"/>
</dbReference>
<dbReference type="Gene3D" id="3.30.1680.10">
    <property type="entry name" value="ligand-binding face of the semaphorins, domain 2"/>
    <property type="match status" value="1"/>
</dbReference>
<dbReference type="Pfam" id="PF03160">
    <property type="entry name" value="Calx-beta"/>
    <property type="match status" value="1"/>
</dbReference>
<feature type="domain" description="Fibronectin type-III" evidence="20">
    <location>
        <begin position="1195"/>
        <end position="1294"/>
    </location>
</feature>
<dbReference type="FunFam" id="3.30.1680.10:FF:000002">
    <property type="entry name" value="Integrin beta"/>
    <property type="match status" value="1"/>
</dbReference>
<evidence type="ECO:0000313" key="21">
    <source>
        <dbReference type="Ensembl" id="ENSBJAP00000017820.1"/>
    </source>
</evidence>
<evidence type="ECO:0000256" key="14">
    <source>
        <dbReference type="ARBA" id="ARBA00023136"/>
    </source>
</evidence>
<dbReference type="InterPro" id="IPR036349">
    <property type="entry name" value="Integrin_bsu_tail_dom_sf"/>
</dbReference>
<dbReference type="Gene3D" id="2.10.25.10">
    <property type="entry name" value="Laminin"/>
    <property type="match status" value="3"/>
</dbReference>
<dbReference type="InterPro" id="IPR057243">
    <property type="entry name" value="Integrin_I-EGF_CS"/>
</dbReference>
<dbReference type="Gene3D" id="2.60.40.1510">
    <property type="entry name" value="ntegrin, alpha v. Chain A, domain 3"/>
    <property type="match status" value="1"/>
</dbReference>
<evidence type="ECO:0000259" key="20">
    <source>
        <dbReference type="PROSITE" id="PS50853"/>
    </source>
</evidence>
<dbReference type="InterPro" id="IPR057073">
    <property type="entry name" value="EGF_integrin_2"/>
</dbReference>
<dbReference type="InterPro" id="IPR033760">
    <property type="entry name" value="Integrin_beta_N"/>
</dbReference>
<evidence type="ECO:0000256" key="2">
    <source>
        <dbReference type="ARBA" id="ARBA00007449"/>
    </source>
</evidence>
<evidence type="ECO:0000256" key="5">
    <source>
        <dbReference type="ARBA" id="ARBA00022692"/>
    </source>
</evidence>
<dbReference type="Gene3D" id="2.60.40.10">
    <property type="entry name" value="Immunoglobulins"/>
    <property type="match status" value="4"/>
</dbReference>
<dbReference type="Pfam" id="PF17205">
    <property type="entry name" value="PSI_integrin"/>
    <property type="match status" value="1"/>
</dbReference>
<keyword evidence="3" id="KW-1003">Cell membrane</keyword>
<dbReference type="FunFam" id="2.60.40.10:FF:000424">
    <property type="entry name" value="Integrin beta"/>
    <property type="match status" value="1"/>
</dbReference>
<dbReference type="InterPro" id="IPR036465">
    <property type="entry name" value="vWFA_dom_sf"/>
</dbReference>
<reference evidence="21" key="1">
    <citation type="submission" date="2025-08" db="UniProtKB">
        <authorList>
            <consortium name="Ensembl"/>
        </authorList>
    </citation>
    <scope>IDENTIFICATION</scope>
</reference>
<evidence type="ECO:0000256" key="3">
    <source>
        <dbReference type="ARBA" id="ARBA00022475"/>
    </source>
</evidence>
<dbReference type="InterPro" id="IPR038081">
    <property type="entry name" value="CalX-like_sf"/>
</dbReference>
<dbReference type="InterPro" id="IPR003961">
    <property type="entry name" value="FN3_dom"/>
</dbReference>
<dbReference type="SMART" id="SM01242">
    <property type="entry name" value="Integrin_B_tail"/>
    <property type="match status" value="1"/>
</dbReference>
<evidence type="ECO:0000256" key="11">
    <source>
        <dbReference type="ARBA" id="ARBA00022889"/>
    </source>
</evidence>
<dbReference type="Gene3D" id="4.10.1240.30">
    <property type="match status" value="1"/>
</dbReference>
<accession>A0A8C0BKX4</accession>
<dbReference type="FunFam" id="2.60.40.2030:FF:000004">
    <property type="entry name" value="Integrin beta"/>
    <property type="match status" value="1"/>
</dbReference>
<feature type="transmembrane region" description="Helical" evidence="18">
    <location>
        <begin position="695"/>
        <end position="715"/>
    </location>
</feature>
<dbReference type="PROSITE" id="PS50853">
    <property type="entry name" value="FN3"/>
    <property type="match status" value="4"/>
</dbReference>
<dbReference type="Gene3D" id="2.60.40.2030">
    <property type="match status" value="1"/>
</dbReference>
<dbReference type="GO" id="GO:0016477">
    <property type="term" value="P:cell migration"/>
    <property type="evidence" value="ECO:0007669"/>
    <property type="project" value="TreeGrafter"/>
</dbReference>
<feature type="domain" description="Fibronectin type-III" evidence="20">
    <location>
        <begin position="1102"/>
        <end position="1191"/>
    </location>
</feature>
<feature type="domain" description="SEA" evidence="19">
    <location>
        <begin position="794"/>
        <end position="900"/>
    </location>
</feature>
<dbReference type="SUPFAM" id="SSF49265">
    <property type="entry name" value="Fibronectin type III"/>
    <property type="match status" value="2"/>
</dbReference>
<dbReference type="GO" id="GO:0033627">
    <property type="term" value="P:cell adhesion mediated by integrin"/>
    <property type="evidence" value="ECO:0007669"/>
    <property type="project" value="TreeGrafter"/>
</dbReference>
<dbReference type="SUPFAM" id="SSF141072">
    <property type="entry name" value="CalX-like"/>
    <property type="match status" value="1"/>
</dbReference>
<evidence type="ECO:0000256" key="16">
    <source>
        <dbReference type="ARBA" id="ARBA00023180"/>
    </source>
</evidence>
<keyword evidence="4" id="KW-0245">EGF-like domain</keyword>
<sequence length="1713" mass="191124">CRSCPDHLWDRFHLSALHNRCVLSRAKSCTECIRVDKECSFCTDESFEESRCDLRENLLRYGCGEASIVYTRGEIINTALQRTQVSPQGMFMRLRAGEEMSFNMDVFQPLESPVDLYILMDFSYSMSDDLDNLKSMGQNLAEFLQALTSNYTIGFGKFVDKVSSPQTDMRPEKLREPWNNADSPFSFKNVIRLTSNINDFSKELRKERISGNLDAPEGGFDAILQTAVCKEKIGWRKDSTHLLVFSTESAFHYEADGTNVLAGILARNDEQCHLDTDGTYVYDTKQDYPSVPTLVRLLGQHNIIPIFAVTNHSYSYYEKLRKYFPISEIGVLQEDSSNIVELLRTAFERIRSKMDIRADFIPKAMKTEFTSSMYEKTESGSFHITRGEVGKFNVRVKALEYIGGQHVCSLPEKDRQGVIHVKPTSLSDSLKVTASVICDVCPCEQQQEFSSRKCSFHGDFVCGQCICHPGWRGDTCDCSPASSPNNEACIRPGDVEPCSGRGECLCGKCQCYSEDLIQRFDGAFCQYDVLQCPRTSGFLCNDRGRCSKGACVCESGWEGPGCECPMSNDTCIDSRGGICNNHGRCECGRCICDKASLYTSSTCEISYSLAVCESIRDCVRCQAWGTGNTKGNCSACHLQIQMVEELKKEEASEYCSFQDEEDDCTYHYTLEGDPTVLPNTTVHVQKKKECPPGSFLWLIPLLIFLILLLGLLLLLCWKFCACCKVSASASCPSRTVGFKEDHYMLRHSLMSSDHLDTPMVRSGSLKGRDIVRWKINNNVHKQGFTSLAAANPKDLIPYGLSLRLTRLFTQNLVKPDTRECEQLRKEVEENLNDVFKHIPGCHKLQQTKFRQDHTIVDTVLTAPRSAKPEIIKVMEKHVSHEAFNDLKVSPGYYTVTSDQDAHGMVEFQEAVELVDVRVPLFIREDDDDEKQLQVEAIDVPTGIAEIGRRLVNITIIKEQGEGLITFLQPAYSHSRFDKLAKIPVLREIIDNGKSQVTYRTRDLTAKNGRDYIFTEGDLVFQPGETRKEVQVPLLELTEIDTLLHNCQLKQFAIDLLHPKYGAKIGRYPQTTVTIADPEVVDGVPSMAGLSQVSQSPKGRLSAPLNPNAHALSSREIRFSWFPPPGKPLGYKVKYWIQGDPESEARLIDVKAPSAELSNLYPFCDYEMQVCAYNALGEGAYSDIIHCRTLEDVPSEPGRLAFNVVSSTVTQLSWAEPAETNGEITAYEVSYGLVNEDNAPIGPMKKVLVEDPKKRMVLIENLRESQPYRYMVKARNGAGWGPEREATINLATQPKRPMSIPIIPDVPIIDAEGGEDYDSYLMYSADVLRSPAGSKRPSVSDDSEHLLNGRVDFSFPGSGSGTLTRTTNASYHQLTSHMQQEHRVLGSSSLTRDYSTILERVPIPHVPDYSGKGATSLSSHHKALQEKLPLGVPDTPTRLVFSALGPTSLKVSWQEPHCEKEVQGYSVQYQLLNGGEVHRLTIPNPSQNSVVVEDLLPNHSYIFKVKAQSEEGWGPEREGVITIESQVDPQSPLSPVPGSPFTLSTPSAPGPLVFTALSPDSLQLSWERPRKPNGSILGYMVTCEMLHGGGMVSGDNPETTLTVPHLSENVPYKFKVQAKTTQGFGPEREGIITIESQDGGTVPLYNFPTEYSTKTSISHSSLDPHFTDGMLMTTQRVESASSTLTKQVTKEFVSRTVMSSGTLTKQMERQFYEA</sequence>
<dbReference type="Pfam" id="PF23106">
    <property type="entry name" value="EGF_Teneurin"/>
    <property type="match status" value="1"/>
</dbReference>
<dbReference type="PANTHER" id="PTHR10082:SF42">
    <property type="entry name" value="INTEGRIN BETA-4"/>
    <property type="match status" value="1"/>
</dbReference>
<dbReference type="Pfam" id="PF23105">
    <property type="entry name" value="EGF_integrin"/>
    <property type="match status" value="1"/>
</dbReference>
<dbReference type="SUPFAM" id="SSF57196">
    <property type="entry name" value="EGF/Laminin"/>
    <property type="match status" value="1"/>
</dbReference>
<comment type="subcellular location">
    <subcellularLocation>
        <location evidence="1 17">Cell membrane</location>
        <topology evidence="1 17">Single-pass type I membrane protein</topology>
    </subcellularLocation>
</comment>
<dbReference type="PROSITE" id="PS00243">
    <property type="entry name" value="I_EGF_1"/>
    <property type="match status" value="2"/>
</dbReference>
<evidence type="ECO:0000256" key="15">
    <source>
        <dbReference type="ARBA" id="ARBA00023157"/>
    </source>
</evidence>
<keyword evidence="11 17" id="KW-0130">Cell adhesion</keyword>
<dbReference type="GO" id="GO:0046872">
    <property type="term" value="F:metal ion binding"/>
    <property type="evidence" value="ECO:0007669"/>
    <property type="project" value="UniProtKB-KW"/>
</dbReference>
<dbReference type="InterPro" id="IPR000082">
    <property type="entry name" value="SEA_dom"/>
</dbReference>
<dbReference type="Gene3D" id="3.40.50.410">
    <property type="entry name" value="von Willebrand factor, type A domain"/>
    <property type="match status" value="1"/>
</dbReference>
<dbReference type="SUPFAM" id="SSF69687">
    <property type="entry name" value="Integrin beta tail domain"/>
    <property type="match status" value="1"/>
</dbReference>
<dbReference type="FunFam" id="3.40.50.410:FF:000036">
    <property type="entry name" value="Integrin beta"/>
    <property type="match status" value="1"/>
</dbReference>
<evidence type="ECO:0000256" key="18">
    <source>
        <dbReference type="SAM" id="Phobius"/>
    </source>
</evidence>
<evidence type="ECO:0000256" key="9">
    <source>
        <dbReference type="ARBA" id="ARBA00022837"/>
    </source>
</evidence>
<evidence type="ECO:0000256" key="1">
    <source>
        <dbReference type="ARBA" id="ARBA00004251"/>
    </source>
</evidence>
<dbReference type="SUPFAM" id="SSF103575">
    <property type="entry name" value="Plexin repeat"/>
    <property type="match status" value="1"/>
</dbReference>
<dbReference type="SMART" id="SM00237">
    <property type="entry name" value="Calx_beta"/>
    <property type="match status" value="1"/>
</dbReference>
<dbReference type="SUPFAM" id="SSF53300">
    <property type="entry name" value="vWA-like"/>
    <property type="match status" value="1"/>
</dbReference>
<dbReference type="SMART" id="SM00187">
    <property type="entry name" value="INB"/>
    <property type="match status" value="1"/>
</dbReference>
<keyword evidence="14 18" id="KW-0472">Membrane</keyword>
<evidence type="ECO:0000256" key="4">
    <source>
        <dbReference type="ARBA" id="ARBA00022536"/>
    </source>
</evidence>
<dbReference type="GO" id="GO:0009986">
    <property type="term" value="C:cell surface"/>
    <property type="evidence" value="ECO:0007669"/>
    <property type="project" value="TreeGrafter"/>
</dbReference>
<reference evidence="21" key="2">
    <citation type="submission" date="2025-09" db="UniProtKB">
        <authorList>
            <consortium name="Ensembl"/>
        </authorList>
    </citation>
    <scope>IDENTIFICATION</scope>
</reference>
<dbReference type="PRINTS" id="PR01186">
    <property type="entry name" value="INTEGRINB"/>
</dbReference>
<organism evidence="21 22">
    <name type="scientific">Buteo japonicus</name>
    <dbReference type="NCBI Taxonomy" id="224669"/>
    <lineage>
        <taxon>Eukaryota</taxon>
        <taxon>Metazoa</taxon>
        <taxon>Chordata</taxon>
        <taxon>Craniata</taxon>
        <taxon>Vertebrata</taxon>
        <taxon>Euteleostomi</taxon>
        <taxon>Archelosauria</taxon>
        <taxon>Archosauria</taxon>
        <taxon>Dinosauria</taxon>
        <taxon>Saurischia</taxon>
        <taxon>Theropoda</taxon>
        <taxon>Coelurosauria</taxon>
        <taxon>Aves</taxon>
        <taxon>Neognathae</taxon>
        <taxon>Neoaves</taxon>
        <taxon>Telluraves</taxon>
        <taxon>Accipitrimorphae</taxon>
        <taxon>Accipitriformes</taxon>
        <taxon>Accipitridae</taxon>
        <taxon>Accipitrinae</taxon>
        <taxon>Buteo</taxon>
    </lineage>
</organism>
<proteinExistence type="inferred from homology"/>
<dbReference type="FunFam" id="2.60.40.1510:FF:000006">
    <property type="entry name" value="Integrin beta"/>
    <property type="match status" value="1"/>
</dbReference>
<keyword evidence="6" id="KW-0479">Metal-binding</keyword>
<dbReference type="InterPro" id="IPR002369">
    <property type="entry name" value="Integrin_bsu_VWA"/>
</dbReference>
<evidence type="ECO:0000256" key="13">
    <source>
        <dbReference type="ARBA" id="ARBA00023037"/>
    </source>
</evidence>
<dbReference type="PANTHER" id="PTHR10082">
    <property type="entry name" value="INTEGRIN BETA SUBUNIT"/>
    <property type="match status" value="1"/>
</dbReference>
<dbReference type="Pfam" id="PF00362">
    <property type="entry name" value="Integrin_beta"/>
    <property type="match status" value="1"/>
</dbReference>
<keyword evidence="5 17" id="KW-0812">Transmembrane</keyword>
<name>A0A8C0BKX4_9AVES</name>
<evidence type="ECO:0000256" key="17">
    <source>
        <dbReference type="RuleBase" id="RU000633"/>
    </source>
</evidence>
<dbReference type="GO" id="GO:0007229">
    <property type="term" value="P:integrin-mediated signaling pathway"/>
    <property type="evidence" value="ECO:0007669"/>
    <property type="project" value="UniProtKB-KW"/>
</dbReference>
<dbReference type="InterPro" id="IPR013783">
    <property type="entry name" value="Ig-like_fold"/>
</dbReference>
<dbReference type="SMART" id="SM00060">
    <property type="entry name" value="FN3"/>
    <property type="match status" value="4"/>
</dbReference>
<dbReference type="Pfam" id="PF18372">
    <property type="entry name" value="I-EGF_1"/>
    <property type="match status" value="1"/>
</dbReference>
<dbReference type="InterPro" id="IPR015812">
    <property type="entry name" value="Integrin_bsu"/>
</dbReference>
<comment type="similarity">
    <text evidence="2 17">Belongs to the integrin beta chain family.</text>
</comment>
<keyword evidence="9" id="KW-0106">Calcium</keyword>
<dbReference type="GO" id="GO:0005925">
    <property type="term" value="C:focal adhesion"/>
    <property type="evidence" value="ECO:0007669"/>
    <property type="project" value="TreeGrafter"/>
</dbReference>
<dbReference type="GO" id="GO:0098609">
    <property type="term" value="P:cell-cell adhesion"/>
    <property type="evidence" value="ECO:0007669"/>
    <property type="project" value="TreeGrafter"/>
</dbReference>
<evidence type="ECO:0000256" key="12">
    <source>
        <dbReference type="ARBA" id="ARBA00022989"/>
    </source>
</evidence>
<keyword evidence="15" id="KW-1015">Disulfide bond</keyword>
<dbReference type="FunFam" id="2.10.25.10:FF:000036">
    <property type="entry name" value="Integrin beta"/>
    <property type="match status" value="1"/>
</dbReference>
<evidence type="ECO:0000313" key="22">
    <source>
        <dbReference type="Proteomes" id="UP000694555"/>
    </source>
</evidence>
<dbReference type="GO" id="GO:0005178">
    <property type="term" value="F:integrin binding"/>
    <property type="evidence" value="ECO:0007669"/>
    <property type="project" value="TreeGrafter"/>
</dbReference>
<keyword evidence="22" id="KW-1185">Reference proteome</keyword>
<evidence type="ECO:0000259" key="19">
    <source>
        <dbReference type="PROSITE" id="PS50024"/>
    </source>
</evidence>
<dbReference type="FunFam" id="2.60.40.10:FF:000146">
    <property type="entry name" value="Integrin beta"/>
    <property type="match status" value="2"/>
</dbReference>
<keyword evidence="16" id="KW-0325">Glycoprotein</keyword>
<keyword evidence="10" id="KW-0460">Magnesium</keyword>
<dbReference type="Pfam" id="PF07965">
    <property type="entry name" value="Integrin_B_tail"/>
    <property type="match status" value="1"/>
</dbReference>
<dbReference type="PROSITE" id="PS52047">
    <property type="entry name" value="I_EGF_2"/>
    <property type="match status" value="1"/>
</dbReference>
<evidence type="ECO:0000256" key="6">
    <source>
        <dbReference type="ARBA" id="ARBA00022723"/>
    </source>
</evidence>
<dbReference type="InterPro" id="IPR040622">
    <property type="entry name" value="EGF_integrin_1"/>
</dbReference>
<dbReference type="GO" id="GO:0008305">
    <property type="term" value="C:integrin complex"/>
    <property type="evidence" value="ECO:0007669"/>
    <property type="project" value="TreeGrafter"/>
</dbReference>
<keyword evidence="13 17" id="KW-0401">Integrin</keyword>
<dbReference type="InterPro" id="IPR012896">
    <property type="entry name" value="Integrin_bsu_tail"/>
</dbReference>
<evidence type="ECO:0000256" key="8">
    <source>
        <dbReference type="ARBA" id="ARBA00022737"/>
    </source>
</evidence>
<dbReference type="InterPro" id="IPR003644">
    <property type="entry name" value="Calx_beta"/>
</dbReference>
<feature type="domain" description="Fibronectin type-III" evidence="20">
    <location>
        <begin position="1547"/>
        <end position="1638"/>
    </location>
</feature>
<protein>
    <recommendedName>
        <fullName evidence="17">Integrin beta</fullName>
    </recommendedName>
</protein>
<keyword evidence="7" id="KW-0732">Signal</keyword>
<dbReference type="GO" id="GO:0007160">
    <property type="term" value="P:cell-matrix adhesion"/>
    <property type="evidence" value="ECO:0007669"/>
    <property type="project" value="TreeGrafter"/>
</dbReference>
<dbReference type="Pfam" id="PF00041">
    <property type="entry name" value="fn3"/>
    <property type="match status" value="4"/>
</dbReference>
<dbReference type="Ensembl" id="ENSBJAT00000018305.1">
    <property type="protein sequence ID" value="ENSBJAP00000017820.1"/>
    <property type="gene ID" value="ENSBJAG00000011703.1"/>
</dbReference>
<evidence type="ECO:0000256" key="7">
    <source>
        <dbReference type="ARBA" id="ARBA00022729"/>
    </source>
</evidence>
<dbReference type="Proteomes" id="UP000694555">
    <property type="component" value="Unplaced"/>
</dbReference>
<keyword evidence="8" id="KW-0677">Repeat</keyword>
<keyword evidence="12 18" id="KW-1133">Transmembrane helix</keyword>